<keyword evidence="4" id="KW-1185">Reference proteome</keyword>
<dbReference type="Gene3D" id="1.25.40.10">
    <property type="entry name" value="Tetratricopeptide repeat domain"/>
    <property type="match status" value="3"/>
</dbReference>
<evidence type="ECO:0000313" key="3">
    <source>
        <dbReference type="EMBL" id="PRQ38934.1"/>
    </source>
</evidence>
<dbReference type="AlphaFoldDB" id="A0A2P6QXP2"/>
<sequence length="287" mass="32157">MVKLSRCTAPPLCNLAFDIATVLRLVVTEEDHLLLDMISLVGQGEADDKPSLCLFEQNLVIQTSLVDFYARTGCVDTARQVIDRIPQPDLVPWNALIAGYSSNGFDWEALEVFREIVFRCVHASKSLHCFAVKFGYFSNDFLVPALISMYAGDGDTCGARKLFDSVVEKNVAVWNAMISAYTQRQEPVLAFELFRSMLLVDIRPNLVTFMSIIPSFENFISLSFGESLHACVVKHGSENQIPVLTALVSMYAKFGSIDESRYLFNQMQSKNLLLWNSMISGYVYNGL</sequence>
<gene>
    <name evidence="3" type="ORF">RchiOBHm_Chr4g0419431</name>
</gene>
<dbReference type="EMBL" id="PDCK01000042">
    <property type="protein sequence ID" value="PRQ38934.1"/>
    <property type="molecule type" value="Genomic_DNA"/>
</dbReference>
<dbReference type="Pfam" id="PF13041">
    <property type="entry name" value="PPR_2"/>
    <property type="match status" value="1"/>
</dbReference>
<reference evidence="3 4" key="1">
    <citation type="journal article" date="2018" name="Nat. Genet.">
        <title>The Rosa genome provides new insights in the design of modern roses.</title>
        <authorList>
            <person name="Bendahmane M."/>
        </authorList>
    </citation>
    <scope>NUCLEOTIDE SEQUENCE [LARGE SCALE GENOMIC DNA]</scope>
    <source>
        <strain evidence="4">cv. Old Blush</strain>
    </source>
</reference>
<proteinExistence type="predicted"/>
<dbReference type="PANTHER" id="PTHR47926:SF544">
    <property type="entry name" value="PENTACOTRIPEPTIDE-REPEAT REGION OF PRORP DOMAIN-CONTAINING PROTEIN"/>
    <property type="match status" value="1"/>
</dbReference>
<dbReference type="Gramene" id="PRQ38934">
    <property type="protein sequence ID" value="PRQ38934"/>
    <property type="gene ID" value="RchiOBHm_Chr4g0419431"/>
</dbReference>
<dbReference type="PANTHER" id="PTHR47926">
    <property type="entry name" value="PENTATRICOPEPTIDE REPEAT-CONTAINING PROTEIN"/>
    <property type="match status" value="1"/>
</dbReference>
<keyword evidence="1" id="KW-0677">Repeat</keyword>
<dbReference type="GO" id="GO:0003723">
    <property type="term" value="F:RNA binding"/>
    <property type="evidence" value="ECO:0007669"/>
    <property type="project" value="InterPro"/>
</dbReference>
<dbReference type="OMA" id="WRYSTIW"/>
<dbReference type="Proteomes" id="UP000238479">
    <property type="component" value="Chromosome 4"/>
</dbReference>
<feature type="repeat" description="PPR" evidence="2">
    <location>
        <begin position="170"/>
        <end position="204"/>
    </location>
</feature>
<dbReference type="Pfam" id="PF01535">
    <property type="entry name" value="PPR"/>
    <property type="match status" value="3"/>
</dbReference>
<name>A0A2P6QXP2_ROSCH</name>
<accession>A0A2P6QXP2</accession>
<comment type="caution">
    <text evidence="3">The sequence shown here is derived from an EMBL/GenBank/DDBJ whole genome shotgun (WGS) entry which is preliminary data.</text>
</comment>
<dbReference type="NCBIfam" id="TIGR00756">
    <property type="entry name" value="PPR"/>
    <property type="match status" value="2"/>
</dbReference>
<dbReference type="InterPro" id="IPR011990">
    <property type="entry name" value="TPR-like_helical_dom_sf"/>
</dbReference>
<dbReference type="InterPro" id="IPR046960">
    <property type="entry name" value="PPR_At4g14850-like_plant"/>
</dbReference>
<dbReference type="InterPro" id="IPR002885">
    <property type="entry name" value="PPR_rpt"/>
</dbReference>
<feature type="repeat" description="PPR" evidence="2">
    <location>
        <begin position="89"/>
        <end position="123"/>
    </location>
</feature>
<dbReference type="PROSITE" id="PS51375">
    <property type="entry name" value="PPR"/>
    <property type="match status" value="2"/>
</dbReference>
<evidence type="ECO:0000313" key="4">
    <source>
        <dbReference type="Proteomes" id="UP000238479"/>
    </source>
</evidence>
<protein>
    <submittedName>
        <fullName evidence="3">Putative pentatricopeptide</fullName>
    </submittedName>
</protein>
<evidence type="ECO:0000256" key="2">
    <source>
        <dbReference type="PROSITE-ProRule" id="PRU00708"/>
    </source>
</evidence>
<evidence type="ECO:0000256" key="1">
    <source>
        <dbReference type="ARBA" id="ARBA00022737"/>
    </source>
</evidence>
<dbReference type="GO" id="GO:0009451">
    <property type="term" value="P:RNA modification"/>
    <property type="evidence" value="ECO:0007669"/>
    <property type="project" value="InterPro"/>
</dbReference>
<organism evidence="3 4">
    <name type="scientific">Rosa chinensis</name>
    <name type="common">China rose</name>
    <dbReference type="NCBI Taxonomy" id="74649"/>
    <lineage>
        <taxon>Eukaryota</taxon>
        <taxon>Viridiplantae</taxon>
        <taxon>Streptophyta</taxon>
        <taxon>Embryophyta</taxon>
        <taxon>Tracheophyta</taxon>
        <taxon>Spermatophyta</taxon>
        <taxon>Magnoliopsida</taxon>
        <taxon>eudicotyledons</taxon>
        <taxon>Gunneridae</taxon>
        <taxon>Pentapetalae</taxon>
        <taxon>rosids</taxon>
        <taxon>fabids</taxon>
        <taxon>Rosales</taxon>
        <taxon>Rosaceae</taxon>
        <taxon>Rosoideae</taxon>
        <taxon>Rosoideae incertae sedis</taxon>
        <taxon>Rosa</taxon>
    </lineage>
</organism>